<feature type="active site" description="Charge relay system" evidence="10">
    <location>
        <position position="176"/>
    </location>
</feature>
<keyword evidence="2 10" id="KW-0378">Hydrolase</keyword>
<dbReference type="CDD" id="cd01749">
    <property type="entry name" value="GATase1_PB"/>
    <property type="match status" value="1"/>
</dbReference>
<dbReference type="NCBIfam" id="TIGR03800">
    <property type="entry name" value="PLP_synth_Pdx2"/>
    <property type="match status" value="1"/>
</dbReference>
<dbReference type="GO" id="GO:0042823">
    <property type="term" value="P:pyridoxal phosphate biosynthetic process"/>
    <property type="evidence" value="ECO:0007669"/>
    <property type="project" value="UniProtKB-UniRule"/>
</dbReference>
<evidence type="ECO:0000256" key="6">
    <source>
        <dbReference type="ARBA" id="ARBA00047992"/>
    </source>
</evidence>
<evidence type="ECO:0000256" key="1">
    <source>
        <dbReference type="ARBA" id="ARBA00008345"/>
    </source>
</evidence>
<evidence type="ECO:0000313" key="11">
    <source>
        <dbReference type="EMBL" id="QDJ14446.1"/>
    </source>
</evidence>
<dbReference type="PANTHER" id="PTHR31559">
    <property type="entry name" value="PYRIDOXAL 5'-PHOSPHATE SYNTHASE SUBUNIT SNO"/>
    <property type="match status" value="1"/>
</dbReference>
<accession>A0A8D4IZQ5</accession>
<keyword evidence="4 10" id="KW-0315">Glutamine amidotransferase</keyword>
<evidence type="ECO:0000256" key="5">
    <source>
        <dbReference type="ARBA" id="ARBA00023239"/>
    </source>
</evidence>
<name>A0A8D4IZQ5_9PAST</name>
<dbReference type="RefSeq" id="WP_261919471.1">
    <property type="nucleotide sequence ID" value="NZ_CP022011.1"/>
</dbReference>
<dbReference type="HAMAP" id="MF_01615">
    <property type="entry name" value="PdxT"/>
    <property type="match status" value="1"/>
</dbReference>
<dbReference type="GO" id="GO:0004359">
    <property type="term" value="F:glutaminase activity"/>
    <property type="evidence" value="ECO:0007669"/>
    <property type="project" value="UniProtKB-UniRule"/>
</dbReference>
<dbReference type="EMBL" id="CP022011">
    <property type="protein sequence ID" value="QDJ14446.1"/>
    <property type="molecule type" value="Genomic_DNA"/>
</dbReference>
<dbReference type="EC" id="3.5.1.2" evidence="10"/>
<keyword evidence="5 10" id="KW-0456">Lyase</keyword>
<dbReference type="PIRSF" id="PIRSF005639">
    <property type="entry name" value="Glut_amidoT_SNO"/>
    <property type="match status" value="1"/>
</dbReference>
<dbReference type="GO" id="GO:0008614">
    <property type="term" value="P:pyridoxine metabolic process"/>
    <property type="evidence" value="ECO:0007669"/>
    <property type="project" value="TreeGrafter"/>
</dbReference>
<comment type="function">
    <text evidence="8 10">Catalyzes the hydrolysis of glutamine to glutamate and ammonia as part of the biosynthesis of pyridoxal 5'-phosphate. The resulting ammonia molecule is channeled to the active site of PdxS.</text>
</comment>
<dbReference type="Pfam" id="PF01174">
    <property type="entry name" value="SNO"/>
    <property type="match status" value="1"/>
</dbReference>
<feature type="binding site" evidence="10">
    <location>
        <position position="110"/>
    </location>
    <ligand>
        <name>L-glutamine</name>
        <dbReference type="ChEBI" id="CHEBI:58359"/>
    </ligand>
</feature>
<dbReference type="PROSITE" id="PS51130">
    <property type="entry name" value="PDXT_SNO_2"/>
    <property type="match status" value="1"/>
</dbReference>
<dbReference type="Gene3D" id="3.40.50.880">
    <property type="match status" value="1"/>
</dbReference>
<evidence type="ECO:0000256" key="2">
    <source>
        <dbReference type="ARBA" id="ARBA00022801"/>
    </source>
</evidence>
<comment type="pathway">
    <text evidence="10">Cofactor biosynthesis; pyridoxal 5'-phosphate biosynthesis.</text>
</comment>
<comment type="catalytic activity">
    <reaction evidence="6 10">
        <text>aldehydo-D-ribose 5-phosphate + D-glyceraldehyde 3-phosphate + L-glutamine = pyridoxal 5'-phosphate + L-glutamate + phosphate + 3 H2O + H(+)</text>
        <dbReference type="Rhea" id="RHEA:31507"/>
        <dbReference type="ChEBI" id="CHEBI:15377"/>
        <dbReference type="ChEBI" id="CHEBI:15378"/>
        <dbReference type="ChEBI" id="CHEBI:29985"/>
        <dbReference type="ChEBI" id="CHEBI:43474"/>
        <dbReference type="ChEBI" id="CHEBI:58273"/>
        <dbReference type="ChEBI" id="CHEBI:58359"/>
        <dbReference type="ChEBI" id="CHEBI:59776"/>
        <dbReference type="ChEBI" id="CHEBI:597326"/>
        <dbReference type="EC" id="4.3.3.6"/>
    </reaction>
</comment>
<evidence type="ECO:0000256" key="4">
    <source>
        <dbReference type="ARBA" id="ARBA00022962"/>
    </source>
</evidence>
<reference evidence="11" key="1">
    <citation type="submission" date="2017-06" db="EMBL/GenBank/DDBJ databases">
        <title>Genome sequencing of pathogenic and non-pathogenic strains within Bisgaard taxon 40.</title>
        <authorList>
            <person name="Ladner J.T."/>
            <person name="Lovett S.P."/>
            <person name="Koroleva G."/>
            <person name="Lorch J.M."/>
        </authorList>
    </citation>
    <scope>NUCLEOTIDE SEQUENCE</scope>
    <source>
        <strain evidence="11">27576-1-I1</strain>
    </source>
</reference>
<keyword evidence="12" id="KW-1185">Reference proteome</keyword>
<feature type="binding site" evidence="10">
    <location>
        <begin position="138"/>
        <end position="139"/>
    </location>
    <ligand>
        <name>L-glutamine</name>
        <dbReference type="ChEBI" id="CHEBI:58359"/>
    </ligand>
</feature>
<dbReference type="GO" id="GO:0006543">
    <property type="term" value="P:L-glutamine catabolic process"/>
    <property type="evidence" value="ECO:0007669"/>
    <property type="project" value="UniProtKB-UniRule"/>
</dbReference>
<dbReference type="InterPro" id="IPR021196">
    <property type="entry name" value="PdxT/SNO_CS"/>
</dbReference>
<dbReference type="InterPro" id="IPR002161">
    <property type="entry name" value="PdxT/SNO"/>
</dbReference>
<evidence type="ECO:0000256" key="8">
    <source>
        <dbReference type="ARBA" id="ARBA00054599"/>
    </source>
</evidence>
<proteinExistence type="inferred from homology"/>
<dbReference type="AlphaFoldDB" id="A0A8D4IZQ5"/>
<dbReference type="SUPFAM" id="SSF52317">
    <property type="entry name" value="Class I glutamine amidotransferase-like"/>
    <property type="match status" value="1"/>
</dbReference>
<evidence type="ECO:0000313" key="12">
    <source>
        <dbReference type="Proteomes" id="UP000955338"/>
    </source>
</evidence>
<evidence type="ECO:0000256" key="10">
    <source>
        <dbReference type="HAMAP-Rule" id="MF_01615"/>
    </source>
</evidence>
<feature type="binding site" evidence="10">
    <location>
        <begin position="52"/>
        <end position="54"/>
    </location>
    <ligand>
        <name>L-glutamine</name>
        <dbReference type="ChEBI" id="CHEBI:58359"/>
    </ligand>
</feature>
<comment type="subunit">
    <text evidence="9 10">In the presence of PdxS, forms a dodecamer of heterodimers. Only shows activity in the heterodimer.</text>
</comment>
<comment type="catalytic activity">
    <reaction evidence="7 10">
        <text>L-glutamine + H2O = L-glutamate + NH4(+)</text>
        <dbReference type="Rhea" id="RHEA:15889"/>
        <dbReference type="ChEBI" id="CHEBI:15377"/>
        <dbReference type="ChEBI" id="CHEBI:28938"/>
        <dbReference type="ChEBI" id="CHEBI:29985"/>
        <dbReference type="ChEBI" id="CHEBI:58359"/>
        <dbReference type="EC" id="3.5.1.2"/>
    </reaction>
</comment>
<dbReference type="PANTHER" id="PTHR31559:SF0">
    <property type="entry name" value="PYRIDOXAL 5'-PHOSPHATE SYNTHASE SUBUNIT SNO1-RELATED"/>
    <property type="match status" value="1"/>
</dbReference>
<keyword evidence="3 10" id="KW-0663">Pyridoxal phosphate</keyword>
<dbReference type="FunFam" id="3.40.50.880:FF:000010">
    <property type="entry name" value="uncharacterized protein LOC100176842 isoform X2"/>
    <property type="match status" value="1"/>
</dbReference>
<evidence type="ECO:0000256" key="7">
    <source>
        <dbReference type="ARBA" id="ARBA00049534"/>
    </source>
</evidence>
<feature type="active site" description="Charge relay system" evidence="10">
    <location>
        <position position="178"/>
    </location>
</feature>
<dbReference type="PROSITE" id="PS51273">
    <property type="entry name" value="GATASE_TYPE_1"/>
    <property type="match status" value="1"/>
</dbReference>
<dbReference type="InterPro" id="IPR029062">
    <property type="entry name" value="Class_I_gatase-like"/>
</dbReference>
<dbReference type="PROSITE" id="PS01236">
    <property type="entry name" value="PDXT_SNO_1"/>
    <property type="match status" value="1"/>
</dbReference>
<dbReference type="GO" id="GO:1903600">
    <property type="term" value="C:glutaminase complex"/>
    <property type="evidence" value="ECO:0007669"/>
    <property type="project" value="TreeGrafter"/>
</dbReference>
<dbReference type="EC" id="4.3.3.6" evidence="10"/>
<sequence length="198" mass="21636">MDIKPSIKVGVLALQGAVSEHIDQLKSLGVEGVAIKQVEQLEQIDALILPGGESTTMGKLMREYDFIRAIQHFAETKPIFGTCAGMILLAKIIQGGEDPHLGLMDIAVQRNAFGRQIDSFQTALPVIGLTTPFPAIFIRAPYIAELLKADQIEVLATIDGSPVLARQKNLLACAFHPELSQDNRIMQLFLTMIPNYQG</sequence>
<dbReference type="GO" id="GO:0005829">
    <property type="term" value="C:cytosol"/>
    <property type="evidence" value="ECO:0007669"/>
    <property type="project" value="TreeGrafter"/>
</dbReference>
<feature type="active site" description="Nucleophile" evidence="10">
    <location>
        <position position="83"/>
    </location>
</feature>
<comment type="similarity">
    <text evidence="1 10">Belongs to the glutaminase PdxT/SNO family.</text>
</comment>
<protein>
    <recommendedName>
        <fullName evidence="10">Pyridoxal 5'-phosphate synthase subunit PdxT</fullName>
        <ecNumber evidence="10">4.3.3.6</ecNumber>
    </recommendedName>
    <alternativeName>
        <fullName evidence="10">Pdx2</fullName>
    </alternativeName>
    <alternativeName>
        <fullName evidence="10">Pyridoxal 5'-phosphate synthase glutaminase subunit</fullName>
        <ecNumber evidence="10">3.5.1.2</ecNumber>
    </alternativeName>
</protein>
<evidence type="ECO:0000256" key="3">
    <source>
        <dbReference type="ARBA" id="ARBA00022898"/>
    </source>
</evidence>
<dbReference type="GO" id="GO:0036381">
    <property type="term" value="F:pyridoxal 5'-phosphate synthase (glutamine hydrolysing) activity"/>
    <property type="evidence" value="ECO:0007669"/>
    <property type="project" value="UniProtKB-UniRule"/>
</dbReference>
<gene>
    <name evidence="10" type="primary">pdxT</name>
    <name evidence="11" type="ORF">CEP48_02995</name>
</gene>
<organism evidence="11 12">
    <name type="scientific">Mergibacter septicus</name>
    <dbReference type="NCBI Taxonomy" id="221402"/>
    <lineage>
        <taxon>Bacteria</taxon>
        <taxon>Pseudomonadati</taxon>
        <taxon>Pseudomonadota</taxon>
        <taxon>Gammaproteobacteria</taxon>
        <taxon>Pasteurellales</taxon>
        <taxon>Pasteurellaceae</taxon>
        <taxon>Mergibacter</taxon>
    </lineage>
</organism>
<dbReference type="UniPathway" id="UPA00245"/>
<evidence type="ECO:0000256" key="9">
    <source>
        <dbReference type="ARBA" id="ARBA00064749"/>
    </source>
</evidence>
<dbReference type="Proteomes" id="UP000955338">
    <property type="component" value="Chromosome"/>
</dbReference>